<evidence type="ECO:0000256" key="2">
    <source>
        <dbReference type="ARBA" id="ARBA00022917"/>
    </source>
</evidence>
<feature type="region of interest" description="Disordered" evidence="3">
    <location>
        <begin position="71"/>
        <end position="106"/>
    </location>
</feature>
<dbReference type="eggNOG" id="ENOG502T0PE">
    <property type="taxonomic scope" value="Eukaryota"/>
</dbReference>
<dbReference type="PhylomeDB" id="K6UTB0"/>
<keyword evidence="2" id="KW-0648">Protein biosynthesis</keyword>
<dbReference type="InterPro" id="IPR023584">
    <property type="entry name" value="Ribosome_recyc_fac_dom"/>
</dbReference>
<dbReference type="EMBL" id="DF157097">
    <property type="protein sequence ID" value="GAB65330.1"/>
    <property type="molecule type" value="Genomic_DNA"/>
</dbReference>
<accession>K6UTB0</accession>
<sequence>MRKLLVEAARVGTPRNYYHLLLVPSITPFIPPLHVQKIPFGSKKKKEKVDKETKKLRKFLKISGMKNDAQLEEADEVKRSGQSGLSERSGRSHGENDERERDATTPMEVDYQAYDVKAQEILKAFEKKMKKIYDNNLSVDFFNNIVIVKEKQNFHLSDLAQVVVKSAKVIYFFPYMTSDAQRIIYHLKIKDNTWNPTMSNDGQYILLHIPPLTEDV</sequence>
<dbReference type="VEuPathDB" id="PlasmoDB:PCYB_053480"/>
<proteinExistence type="inferred from homology"/>
<dbReference type="GO" id="GO:0043023">
    <property type="term" value="F:ribosomal large subunit binding"/>
    <property type="evidence" value="ECO:0007669"/>
    <property type="project" value="TreeGrafter"/>
</dbReference>
<evidence type="ECO:0000256" key="3">
    <source>
        <dbReference type="SAM" id="MobiDB-lite"/>
    </source>
</evidence>
<dbReference type="RefSeq" id="XP_004221277.1">
    <property type="nucleotide sequence ID" value="XM_004221229.1"/>
</dbReference>
<reference evidence="5 6" key="1">
    <citation type="journal article" date="2012" name="Nat. Genet.">
        <title>Plasmodium cynomolgi genome sequences provide insight into Plasmodium vivax and the monkey malaria clade.</title>
        <authorList>
            <person name="Tachibana S."/>
            <person name="Sullivan S.A."/>
            <person name="Kawai S."/>
            <person name="Nakamura S."/>
            <person name="Kim H.R."/>
            <person name="Goto N."/>
            <person name="Arisue N."/>
            <person name="Palacpac N.M.Q."/>
            <person name="Honma H."/>
            <person name="Yagi M."/>
            <person name="Tougan T."/>
            <person name="Katakai Y."/>
            <person name="Kaneko O."/>
            <person name="Mita T."/>
            <person name="Kita K."/>
            <person name="Yasutomi Y."/>
            <person name="Sutton P.L."/>
            <person name="Shakhbatyan R."/>
            <person name="Horii T."/>
            <person name="Yasunaga T."/>
            <person name="Barnwell J.W."/>
            <person name="Escalante A.A."/>
            <person name="Carlton J.M."/>
            <person name="Tanabe K."/>
        </authorList>
    </citation>
    <scope>NUCLEOTIDE SEQUENCE [LARGE SCALE GENOMIC DNA]</scope>
    <source>
        <strain evidence="5 6">B</strain>
    </source>
</reference>
<evidence type="ECO:0000313" key="6">
    <source>
        <dbReference type="Proteomes" id="UP000006319"/>
    </source>
</evidence>
<evidence type="ECO:0000256" key="1">
    <source>
        <dbReference type="ARBA" id="ARBA00005912"/>
    </source>
</evidence>
<evidence type="ECO:0000259" key="4">
    <source>
        <dbReference type="Pfam" id="PF01765"/>
    </source>
</evidence>
<dbReference type="GO" id="GO:0006412">
    <property type="term" value="P:translation"/>
    <property type="evidence" value="ECO:0007669"/>
    <property type="project" value="UniProtKB-KW"/>
</dbReference>
<name>K6UTB0_PLACD</name>
<dbReference type="InterPro" id="IPR036191">
    <property type="entry name" value="RRF_sf"/>
</dbReference>
<organism evidence="5 6">
    <name type="scientific">Plasmodium cynomolgi (strain B)</name>
    <dbReference type="NCBI Taxonomy" id="1120755"/>
    <lineage>
        <taxon>Eukaryota</taxon>
        <taxon>Sar</taxon>
        <taxon>Alveolata</taxon>
        <taxon>Apicomplexa</taxon>
        <taxon>Aconoidasida</taxon>
        <taxon>Haemosporida</taxon>
        <taxon>Plasmodiidae</taxon>
        <taxon>Plasmodium</taxon>
        <taxon>Plasmodium (Plasmodium)</taxon>
    </lineage>
</organism>
<dbReference type="Gene3D" id="3.30.1360.40">
    <property type="match status" value="1"/>
</dbReference>
<dbReference type="InterPro" id="IPR002661">
    <property type="entry name" value="Ribosome_recyc_fac"/>
</dbReference>
<dbReference type="PANTHER" id="PTHR20982:SF3">
    <property type="entry name" value="MITOCHONDRIAL RIBOSOME RECYCLING FACTOR PSEUDO 1"/>
    <property type="match status" value="1"/>
</dbReference>
<dbReference type="SUPFAM" id="SSF55194">
    <property type="entry name" value="Ribosome recycling factor, RRF"/>
    <property type="match status" value="1"/>
</dbReference>
<gene>
    <name evidence="5" type="ORF">PCYB_053480</name>
</gene>
<evidence type="ECO:0000313" key="5">
    <source>
        <dbReference type="EMBL" id="GAB65330.1"/>
    </source>
</evidence>
<feature type="non-terminal residue" evidence="5">
    <location>
        <position position="216"/>
    </location>
</feature>
<feature type="compositionally biased region" description="Basic and acidic residues" evidence="3">
    <location>
        <begin position="88"/>
        <end position="103"/>
    </location>
</feature>
<dbReference type="Proteomes" id="UP000006319">
    <property type="component" value="Chromosome 5"/>
</dbReference>
<keyword evidence="6" id="KW-1185">Reference proteome</keyword>
<dbReference type="Pfam" id="PF01765">
    <property type="entry name" value="RRF"/>
    <property type="match status" value="1"/>
</dbReference>
<feature type="domain" description="Ribosome recycling factor" evidence="4">
    <location>
        <begin position="125"/>
        <end position="215"/>
    </location>
</feature>
<dbReference type="GeneID" id="14691430"/>
<dbReference type="PANTHER" id="PTHR20982">
    <property type="entry name" value="RIBOSOME RECYCLING FACTOR"/>
    <property type="match status" value="1"/>
</dbReference>
<dbReference type="OrthoDB" id="386993at2759"/>
<dbReference type="AlphaFoldDB" id="K6UTB0"/>
<dbReference type="GO" id="GO:0005739">
    <property type="term" value="C:mitochondrion"/>
    <property type="evidence" value="ECO:0007669"/>
    <property type="project" value="TreeGrafter"/>
</dbReference>
<comment type="similarity">
    <text evidence="1">Belongs to the RRF family.</text>
</comment>
<dbReference type="KEGG" id="pcy:PCYB_053480"/>
<protein>
    <submittedName>
        <fullName evidence="5">Ribosome recycling factor</fullName>
    </submittedName>
</protein>